<comment type="caution">
    <text evidence="7">The sequence shown here is derived from an EMBL/GenBank/DDBJ whole genome shotgun (WGS) entry which is preliminary data.</text>
</comment>
<keyword evidence="3 7" id="KW-0067">ATP-binding</keyword>
<dbReference type="PANTHER" id="PTHR42794:SF1">
    <property type="entry name" value="HEMIN IMPORT ATP-BINDING PROTEIN HMUV"/>
    <property type="match status" value="1"/>
</dbReference>
<dbReference type="InterPro" id="IPR003593">
    <property type="entry name" value="AAA+_ATPase"/>
</dbReference>
<organism evidence="7 8">
    <name type="scientific">Acetobacter thailandicus</name>
    <dbReference type="NCBI Taxonomy" id="1502842"/>
    <lineage>
        <taxon>Bacteria</taxon>
        <taxon>Pseudomonadati</taxon>
        <taxon>Pseudomonadota</taxon>
        <taxon>Alphaproteobacteria</taxon>
        <taxon>Acetobacterales</taxon>
        <taxon>Acetobacteraceae</taxon>
        <taxon>Acetobacter</taxon>
    </lineage>
</organism>
<dbReference type="EMBL" id="JAPIUZ010000003">
    <property type="protein sequence ID" value="MCX2563748.1"/>
    <property type="molecule type" value="Genomic_DNA"/>
</dbReference>
<comment type="function">
    <text evidence="5">Part of the ABC transporter complex HmuTUV involved in hemin import. Responsible for energy coupling to the transport system.</text>
</comment>
<dbReference type="PROSITE" id="PS00211">
    <property type="entry name" value="ABC_TRANSPORTER_1"/>
    <property type="match status" value="1"/>
</dbReference>
<dbReference type="Proteomes" id="UP001301152">
    <property type="component" value="Unassembled WGS sequence"/>
</dbReference>
<dbReference type="InterPro" id="IPR017871">
    <property type="entry name" value="ABC_transporter-like_CS"/>
</dbReference>
<dbReference type="CDD" id="cd03214">
    <property type="entry name" value="ABC_Iron-Siderophores_B12_Hemin"/>
    <property type="match status" value="1"/>
</dbReference>
<dbReference type="Gene3D" id="3.40.50.300">
    <property type="entry name" value="P-loop containing nucleotide triphosphate hydrolases"/>
    <property type="match status" value="1"/>
</dbReference>
<dbReference type="SUPFAM" id="SSF52540">
    <property type="entry name" value="P-loop containing nucleoside triphosphate hydrolases"/>
    <property type="match status" value="1"/>
</dbReference>
<dbReference type="PROSITE" id="PS50893">
    <property type="entry name" value="ABC_TRANSPORTER_2"/>
    <property type="match status" value="1"/>
</dbReference>
<evidence type="ECO:0000313" key="8">
    <source>
        <dbReference type="Proteomes" id="UP001301152"/>
    </source>
</evidence>
<keyword evidence="2" id="KW-0547">Nucleotide-binding</keyword>
<dbReference type="GO" id="GO:0005524">
    <property type="term" value="F:ATP binding"/>
    <property type="evidence" value="ECO:0007669"/>
    <property type="project" value="UniProtKB-KW"/>
</dbReference>
<dbReference type="SMART" id="SM00382">
    <property type="entry name" value="AAA"/>
    <property type="match status" value="1"/>
</dbReference>
<name>A0ABT3QEN2_9PROT</name>
<keyword evidence="8" id="KW-1185">Reference proteome</keyword>
<evidence type="ECO:0000313" key="7">
    <source>
        <dbReference type="EMBL" id="MCX2563748.1"/>
    </source>
</evidence>
<evidence type="ECO:0000259" key="6">
    <source>
        <dbReference type="PROSITE" id="PS50893"/>
    </source>
</evidence>
<gene>
    <name evidence="7" type="ORF">OQ497_07250</name>
</gene>
<dbReference type="InterPro" id="IPR027417">
    <property type="entry name" value="P-loop_NTPase"/>
</dbReference>
<proteinExistence type="predicted"/>
<evidence type="ECO:0000256" key="4">
    <source>
        <dbReference type="ARBA" id="ARBA00022967"/>
    </source>
</evidence>
<evidence type="ECO:0000256" key="2">
    <source>
        <dbReference type="ARBA" id="ARBA00022741"/>
    </source>
</evidence>
<dbReference type="Pfam" id="PF00005">
    <property type="entry name" value="ABC_tran"/>
    <property type="match status" value="1"/>
</dbReference>
<keyword evidence="4" id="KW-1278">Translocase</keyword>
<dbReference type="RefSeq" id="WP_173559645.1">
    <property type="nucleotide sequence ID" value="NZ_JAPIUZ010000003.1"/>
</dbReference>
<evidence type="ECO:0000256" key="5">
    <source>
        <dbReference type="ARBA" id="ARBA00037066"/>
    </source>
</evidence>
<dbReference type="PANTHER" id="PTHR42794">
    <property type="entry name" value="HEMIN IMPORT ATP-BINDING PROTEIN HMUV"/>
    <property type="match status" value="1"/>
</dbReference>
<feature type="domain" description="ABC transporter" evidence="6">
    <location>
        <begin position="7"/>
        <end position="244"/>
    </location>
</feature>
<evidence type="ECO:0000256" key="3">
    <source>
        <dbReference type="ARBA" id="ARBA00022840"/>
    </source>
</evidence>
<evidence type="ECO:0000256" key="1">
    <source>
        <dbReference type="ARBA" id="ARBA00022448"/>
    </source>
</evidence>
<sequence>MPPVGPLTVKNLNAGFGRRRILHDLSPKPFVSGQICALTGPNGSGKSTFLRALSGLIPSQATLTLGDENLAHLPLAQRAQRCLYLPQTLPAAVQLPVIEALMAAQRACGPRRHEEITISETEHALAWLDRLSVSHLALKNMSTLSGGQRQLIGLAQALSRRPVSLLLDEPLSALDLHHQFAVMRLLQQETRERPLITLIVLHDLNIALNMADRVLLLHEGRIKADGLPAEVLTPEVLRDVYRVHAHVERGQSGRPFIQISGIAEKT</sequence>
<protein>
    <submittedName>
        <fullName evidence="7">ABC transporter ATP-binding protein</fullName>
    </submittedName>
</protein>
<keyword evidence="1" id="KW-0813">Transport</keyword>
<reference evidence="7 8" key="1">
    <citation type="submission" date="2022-11" db="EMBL/GenBank/DDBJ databases">
        <title>Genome sequencing of Acetobacter type strain.</title>
        <authorList>
            <person name="Heo J."/>
            <person name="Lee D."/>
            <person name="Han B.-H."/>
            <person name="Hong S.-B."/>
            <person name="Kwon S.-W."/>
        </authorList>
    </citation>
    <scope>NUCLEOTIDE SEQUENCE [LARGE SCALE GENOMIC DNA]</scope>
    <source>
        <strain evidence="7 8">KACC 21253</strain>
    </source>
</reference>
<accession>A0ABT3QEN2</accession>
<dbReference type="InterPro" id="IPR003439">
    <property type="entry name" value="ABC_transporter-like_ATP-bd"/>
</dbReference>